<name>A0A9P5UEL4_9AGAR</name>
<evidence type="ECO:0000313" key="3">
    <source>
        <dbReference type="Proteomes" id="UP000772434"/>
    </source>
</evidence>
<sequence length="346" mass="38958">MALSSGTSRSSSNGPEFFHLGPFVLPRLWTGLWQLSSNAWGTAPLPRIREAMARHVDIGYTAPFADHYGSAEIIFGHFRESLPVDQSVFGATKWCVFRDVEPTQEMVKAAVQERKERMQTDCVDLLQFHWQNYSNKGYLKALEILHDLKTKGWIATLGLCNFDSIRTDEICTQLGPGVISSTQVQFSLIDTRPLHGMADVCEKHNIRILCYGTLCGGFLSDAWLNKPIPNRYSNKLTPSQRKYLDMISAWGGWNLFQDLLVVLKNIGDIYGLGISSIALRWILDHDFVGSVIIGTRLGISEHIEDNRRVYGFRLSDQDRAALEAVLDRSNGRRLITTIGDCGAEYR</sequence>
<comment type="caution">
    <text evidence="2">The sequence shown here is derived from an EMBL/GenBank/DDBJ whole genome shotgun (WGS) entry which is preliminary data.</text>
</comment>
<organism evidence="2 3">
    <name type="scientific">Rhodocollybia butyracea</name>
    <dbReference type="NCBI Taxonomy" id="206335"/>
    <lineage>
        <taxon>Eukaryota</taxon>
        <taxon>Fungi</taxon>
        <taxon>Dikarya</taxon>
        <taxon>Basidiomycota</taxon>
        <taxon>Agaricomycotina</taxon>
        <taxon>Agaricomycetes</taxon>
        <taxon>Agaricomycetidae</taxon>
        <taxon>Agaricales</taxon>
        <taxon>Marasmiineae</taxon>
        <taxon>Omphalotaceae</taxon>
        <taxon>Rhodocollybia</taxon>
    </lineage>
</organism>
<evidence type="ECO:0000313" key="2">
    <source>
        <dbReference type="EMBL" id="KAF9076351.1"/>
    </source>
</evidence>
<dbReference type="EMBL" id="JADNRY010000006">
    <property type="protein sequence ID" value="KAF9076351.1"/>
    <property type="molecule type" value="Genomic_DNA"/>
</dbReference>
<feature type="domain" description="NADP-dependent oxidoreductase" evidence="1">
    <location>
        <begin position="28"/>
        <end position="326"/>
    </location>
</feature>
<dbReference type="Pfam" id="PF00248">
    <property type="entry name" value="Aldo_ket_red"/>
    <property type="match status" value="1"/>
</dbReference>
<evidence type="ECO:0000259" key="1">
    <source>
        <dbReference type="Pfam" id="PF00248"/>
    </source>
</evidence>
<dbReference type="InterPro" id="IPR036812">
    <property type="entry name" value="NAD(P)_OxRdtase_dom_sf"/>
</dbReference>
<dbReference type="PANTHER" id="PTHR43147">
    <property type="entry name" value="PROTEIN TAS"/>
    <property type="match status" value="1"/>
</dbReference>
<dbReference type="InterPro" id="IPR023210">
    <property type="entry name" value="NADP_OxRdtase_dom"/>
</dbReference>
<keyword evidence="3" id="KW-1185">Reference proteome</keyword>
<proteinExistence type="predicted"/>
<dbReference type="SUPFAM" id="SSF51430">
    <property type="entry name" value="NAD(P)-linked oxidoreductase"/>
    <property type="match status" value="1"/>
</dbReference>
<dbReference type="CDD" id="cd19101">
    <property type="entry name" value="AKR_unchar"/>
    <property type="match status" value="1"/>
</dbReference>
<reference evidence="2" key="1">
    <citation type="submission" date="2020-11" db="EMBL/GenBank/DDBJ databases">
        <authorList>
            <consortium name="DOE Joint Genome Institute"/>
            <person name="Ahrendt S."/>
            <person name="Riley R."/>
            <person name="Andreopoulos W."/>
            <person name="Labutti K."/>
            <person name="Pangilinan J."/>
            <person name="Ruiz-Duenas F.J."/>
            <person name="Barrasa J.M."/>
            <person name="Sanchez-Garcia M."/>
            <person name="Camarero S."/>
            <person name="Miyauchi S."/>
            <person name="Serrano A."/>
            <person name="Linde D."/>
            <person name="Babiker R."/>
            <person name="Drula E."/>
            <person name="Ayuso-Fernandez I."/>
            <person name="Pacheco R."/>
            <person name="Padilla G."/>
            <person name="Ferreira P."/>
            <person name="Barriuso J."/>
            <person name="Kellner H."/>
            <person name="Castanera R."/>
            <person name="Alfaro M."/>
            <person name="Ramirez L."/>
            <person name="Pisabarro A.G."/>
            <person name="Kuo A."/>
            <person name="Tritt A."/>
            <person name="Lipzen A."/>
            <person name="He G."/>
            <person name="Yan M."/>
            <person name="Ng V."/>
            <person name="Cullen D."/>
            <person name="Martin F."/>
            <person name="Rosso M.-N."/>
            <person name="Henrissat B."/>
            <person name="Hibbett D."/>
            <person name="Martinez A.T."/>
            <person name="Grigoriev I.V."/>
        </authorList>
    </citation>
    <scope>NUCLEOTIDE SEQUENCE</scope>
    <source>
        <strain evidence="2">AH 40177</strain>
    </source>
</reference>
<dbReference type="Proteomes" id="UP000772434">
    <property type="component" value="Unassembled WGS sequence"/>
</dbReference>
<gene>
    <name evidence="2" type="ORF">BDP27DRAFT_1210421</name>
</gene>
<dbReference type="Gene3D" id="3.20.20.100">
    <property type="entry name" value="NADP-dependent oxidoreductase domain"/>
    <property type="match status" value="1"/>
</dbReference>
<protein>
    <submittedName>
        <fullName evidence="2">NADP-dependent oxidoreductase domain-containing protein</fullName>
    </submittedName>
</protein>
<dbReference type="PANTHER" id="PTHR43147:SF2">
    <property type="entry name" value="NADP-DEPENDENT OXIDOREDUCTASE DOMAIN-CONTAINING PROTEIN"/>
    <property type="match status" value="1"/>
</dbReference>
<dbReference type="OrthoDB" id="686384at2759"/>
<accession>A0A9P5UEL4</accession>
<dbReference type="AlphaFoldDB" id="A0A9P5UEL4"/>